<protein>
    <submittedName>
        <fullName evidence="1">Uncharacterized protein</fullName>
    </submittedName>
</protein>
<keyword evidence="2" id="KW-1185">Reference proteome</keyword>
<comment type="caution">
    <text evidence="1">The sequence shown here is derived from an EMBL/GenBank/DDBJ whole genome shotgun (WGS) entry which is preliminary data.</text>
</comment>
<dbReference type="Proteomes" id="UP001460270">
    <property type="component" value="Unassembled WGS sequence"/>
</dbReference>
<accession>A0AAW0MYD2</accession>
<evidence type="ECO:0000313" key="2">
    <source>
        <dbReference type="Proteomes" id="UP001460270"/>
    </source>
</evidence>
<sequence>MLELAVAAHLDTPTPKSVDPQSSVLTMQGADIHMGITKSSSVSVQCSPKMVDASTQTDTQTSDVAVQSDVALQWRGVGIDHSYCSKSVETVETDFEANSQDLFCSNNNSSEMSPQCSQSDSEFILSSSPGLSQSTFESQTSSTTSIPSRTFLVFEEQLKELLNRCAKCGAVIVPEDLKEIQKDGSQLTLEITCANNCTYRWQSQPSLSGTRGTGNLLLCASVLFSGIHFSKFQRFCSNLNLKSISEDTYLLLRKKYVFPVIKKMWDNEQNMLMTTLKSQSDVVLCGDGRCDSPGHCAKYCTYTFLDTRSQKVVDFKVVSVTQVANSNAMELKGFKDALKAIEENDVSISTISTDRHPQIVKEMRVNHPEKSHEFDPWHVAKGVSKKLNAEGKKKGCEELGSWITSVINHLWWSAQTCEGDAVLLKEKWISVIHHITNRHDWPGNRHYHQCAHQPLDEETQRSKLWLKPGSEAHNALVKIVMDKRLLKDLEHLTKCVHTTTLEVYHSMYLKYLPKRTHFGYDVMLHGSMLAALDHNHNVNREQAAYLDGEAVGQPRYKISWSKVHKSFRARPVAVEKDYSYMALMMRDLLSSAGCGNIQ</sequence>
<dbReference type="PANTHER" id="PTHR31751:SF42">
    <property type="entry name" value="PROTEIN CBG10204"/>
    <property type="match status" value="1"/>
</dbReference>
<dbReference type="PANTHER" id="PTHR31751">
    <property type="entry name" value="SI:CH211-108C17.2-RELATED-RELATED"/>
    <property type="match status" value="1"/>
</dbReference>
<dbReference type="EMBL" id="JBBPFD010000019">
    <property type="protein sequence ID" value="KAK7885889.1"/>
    <property type="molecule type" value="Genomic_DNA"/>
</dbReference>
<proteinExistence type="predicted"/>
<dbReference type="AlphaFoldDB" id="A0AAW0MYD2"/>
<organism evidence="1 2">
    <name type="scientific">Mugilogobius chulae</name>
    <name type="common">yellowstripe goby</name>
    <dbReference type="NCBI Taxonomy" id="88201"/>
    <lineage>
        <taxon>Eukaryota</taxon>
        <taxon>Metazoa</taxon>
        <taxon>Chordata</taxon>
        <taxon>Craniata</taxon>
        <taxon>Vertebrata</taxon>
        <taxon>Euteleostomi</taxon>
        <taxon>Actinopterygii</taxon>
        <taxon>Neopterygii</taxon>
        <taxon>Teleostei</taxon>
        <taxon>Neoteleostei</taxon>
        <taxon>Acanthomorphata</taxon>
        <taxon>Gobiaria</taxon>
        <taxon>Gobiiformes</taxon>
        <taxon>Gobioidei</taxon>
        <taxon>Gobiidae</taxon>
        <taxon>Gobionellinae</taxon>
        <taxon>Mugilogobius</taxon>
    </lineage>
</organism>
<gene>
    <name evidence="1" type="ORF">WMY93_025510</name>
</gene>
<name>A0AAW0MYD2_9GOBI</name>
<evidence type="ECO:0000313" key="1">
    <source>
        <dbReference type="EMBL" id="KAK7885889.1"/>
    </source>
</evidence>
<reference evidence="2" key="1">
    <citation type="submission" date="2024-04" db="EMBL/GenBank/DDBJ databases">
        <title>Salinicola lusitanus LLJ914,a marine bacterium isolated from the Okinawa Trough.</title>
        <authorList>
            <person name="Li J."/>
        </authorList>
    </citation>
    <scope>NUCLEOTIDE SEQUENCE [LARGE SCALE GENOMIC DNA]</scope>
</reference>